<protein>
    <submittedName>
        <fullName evidence="3">Nickel-dependent lactate racemase</fullName>
    </submittedName>
</protein>
<dbReference type="EMBL" id="JABAFY010000002">
    <property type="protein sequence ID" value="NME51160.1"/>
    <property type="molecule type" value="Genomic_DNA"/>
</dbReference>
<dbReference type="InterPro" id="IPR043166">
    <property type="entry name" value="LarA-like_C"/>
</dbReference>
<evidence type="ECO:0000313" key="3">
    <source>
        <dbReference type="EMBL" id="NME51160.1"/>
    </source>
</evidence>
<dbReference type="PANTHER" id="PTHR33171">
    <property type="entry name" value="LAR_N DOMAIN-CONTAINING PROTEIN"/>
    <property type="match status" value="1"/>
</dbReference>
<evidence type="ECO:0000259" key="1">
    <source>
        <dbReference type="Pfam" id="PF09861"/>
    </source>
</evidence>
<dbReference type="NCBIfam" id="NF033504">
    <property type="entry name" value="Ni_dep_LarA"/>
    <property type="match status" value="1"/>
</dbReference>
<accession>A0A848C7L4</accession>
<dbReference type="Pfam" id="PF09861">
    <property type="entry name" value="Lar_N"/>
    <property type="match status" value="1"/>
</dbReference>
<dbReference type="Gene3D" id="3.90.226.30">
    <property type="match status" value="1"/>
</dbReference>
<sequence length="437" mass="47523">MRCVMSEHTLHYGDISWTMPVADKNLAAVLESNPVSLPVMEPAQAVREALRHPIGSPCLKDIVNPGEKICLLVPDVTRLWQSPAVYVHVMVEELNACGIPDSDILIVTATGTHRAHMGDEQARLLGEDICRRIRVIDHDCRDTAHLVHVGDTSRGTPVWFNSYAIACDKIIITCGVVYHFLAGFGGGGKMLLPGIAGYETIQRHHKQALNPGFGNGTNADVRSANMADTNIFHADIFEAAAMARPCFGLNVVVNDDYRIIKAFAGDWVQSHAAACRLVDSMEGVTIPERTPLVVASAGGYPKDINLYQTIKLLSNALSAVQPGGTMILLSRCSEGFGNPDVETQICAYSDMQAREKALRNTFSIGSYVGFLFAEAAEKHNLILVTDMDAALFGKTKMHVCHSLDEALDKARHFLGQELDVRTIIMPHGASTLPKLAV</sequence>
<dbReference type="Gene3D" id="3.40.50.11440">
    <property type="match status" value="1"/>
</dbReference>
<dbReference type="GO" id="GO:0050043">
    <property type="term" value="F:lactate racemase activity"/>
    <property type="evidence" value="ECO:0007669"/>
    <property type="project" value="InterPro"/>
</dbReference>
<feature type="domain" description="Lactate racemase C-terminal" evidence="2">
    <location>
        <begin position="290"/>
        <end position="430"/>
    </location>
</feature>
<feature type="domain" description="LarA-like N-terminal" evidence="1">
    <location>
        <begin position="12"/>
        <end position="210"/>
    </location>
</feature>
<name>A0A848C7L4_9BACT</name>
<gene>
    <name evidence="3" type="primary">larA</name>
    <name evidence="3" type="ORF">HF854_01170</name>
</gene>
<dbReference type="InterPro" id="IPR048520">
    <property type="entry name" value="LarA_C"/>
</dbReference>
<dbReference type="InterPro" id="IPR048068">
    <property type="entry name" value="LarA-like"/>
</dbReference>
<organism evidence="3 4">
    <name type="scientific">Desulfovibrio piger</name>
    <dbReference type="NCBI Taxonomy" id="901"/>
    <lineage>
        <taxon>Bacteria</taxon>
        <taxon>Pseudomonadati</taxon>
        <taxon>Thermodesulfobacteriota</taxon>
        <taxon>Desulfovibrionia</taxon>
        <taxon>Desulfovibrionales</taxon>
        <taxon>Desulfovibrionaceae</taxon>
        <taxon>Desulfovibrio</taxon>
    </lineage>
</organism>
<dbReference type="InterPro" id="IPR047926">
    <property type="entry name" value="Ni_dep_LarA"/>
</dbReference>
<dbReference type="Pfam" id="PF21113">
    <property type="entry name" value="LarA_C"/>
    <property type="match status" value="1"/>
</dbReference>
<proteinExistence type="predicted"/>
<comment type="caution">
    <text evidence="3">The sequence shown here is derived from an EMBL/GenBank/DDBJ whole genome shotgun (WGS) entry which is preliminary data.</text>
</comment>
<evidence type="ECO:0000313" key="4">
    <source>
        <dbReference type="Proteomes" id="UP000522333"/>
    </source>
</evidence>
<dbReference type="InterPro" id="IPR018657">
    <property type="entry name" value="LarA-like_N"/>
</dbReference>
<dbReference type="AlphaFoldDB" id="A0A848C7L4"/>
<dbReference type="Proteomes" id="UP000522333">
    <property type="component" value="Unassembled WGS sequence"/>
</dbReference>
<evidence type="ECO:0000259" key="2">
    <source>
        <dbReference type="Pfam" id="PF21113"/>
    </source>
</evidence>
<dbReference type="PANTHER" id="PTHR33171:SF17">
    <property type="entry name" value="LARA-LIKE N-TERMINAL DOMAIN-CONTAINING PROTEIN"/>
    <property type="match status" value="1"/>
</dbReference>
<reference evidence="3 4" key="1">
    <citation type="submission" date="2020-04" db="EMBL/GenBank/DDBJ databases">
        <authorList>
            <person name="Hitch T.C.A."/>
            <person name="Wylensek D."/>
            <person name="Clavel T."/>
        </authorList>
    </citation>
    <scope>NUCLEOTIDE SEQUENCE [LARGE SCALE GENOMIC DNA]</scope>
    <source>
        <strain evidence="3 4">PG-251-APC-1</strain>
    </source>
</reference>